<protein>
    <submittedName>
        <fullName evidence="3">Excalibur calcium-binding domain-containing protein</fullName>
    </submittedName>
</protein>
<reference evidence="3" key="1">
    <citation type="submission" date="2021-05" db="EMBL/GenBank/DDBJ databases">
        <title>Novel Bacillus species.</title>
        <authorList>
            <person name="Liu G."/>
        </authorList>
    </citation>
    <scope>NUCLEOTIDE SEQUENCE</scope>
    <source>
        <strain evidence="3">FJAT-50051</strain>
    </source>
</reference>
<name>A0A942T6S3_9BACI</name>
<organism evidence="3">
    <name type="scientific">Neobacillus citreus</name>
    <dbReference type="NCBI Taxonomy" id="2833578"/>
    <lineage>
        <taxon>Bacteria</taxon>
        <taxon>Bacillati</taxon>
        <taxon>Bacillota</taxon>
        <taxon>Bacilli</taxon>
        <taxon>Bacillales</taxon>
        <taxon>Bacillaceae</taxon>
        <taxon>Neobacillus</taxon>
    </lineage>
</organism>
<dbReference type="SMART" id="SM00894">
    <property type="entry name" value="Excalibur"/>
    <property type="match status" value="1"/>
</dbReference>
<evidence type="ECO:0000313" key="3">
    <source>
        <dbReference type="EMBL" id="MBS4187287.1"/>
    </source>
</evidence>
<gene>
    <name evidence="3" type="ORF">KHB02_38615</name>
</gene>
<evidence type="ECO:0000259" key="2">
    <source>
        <dbReference type="SMART" id="SM00894"/>
    </source>
</evidence>
<dbReference type="EMBL" id="JAGYPE010000008">
    <property type="protein sequence ID" value="MBS4187287.1"/>
    <property type="molecule type" value="Genomic_DNA"/>
</dbReference>
<comment type="caution">
    <text evidence="3">The sequence shown here is derived from an EMBL/GenBank/DDBJ whole genome shotgun (WGS) entry which is preliminary data.</text>
</comment>
<dbReference type="Pfam" id="PF05901">
    <property type="entry name" value="Excalibur"/>
    <property type="match status" value="1"/>
</dbReference>
<sequence length="130" mass="13368">MSAPARPSYARPAAARAATARRSHRTPGGTTVRTTRSLGIAAVTAVLAATVVVGGASTAQAAPTKYANCTAVQRVYSGGIAKKSVTKNRVTSAGKTTYRALKGTVKKDDALYNANKKLDRDGDGIACEKS</sequence>
<feature type="compositionally biased region" description="Low complexity" evidence="1">
    <location>
        <begin position="1"/>
        <end position="18"/>
    </location>
</feature>
<dbReference type="InterPro" id="IPR008613">
    <property type="entry name" value="Excalibur_Ca-bd_domain"/>
</dbReference>
<dbReference type="AlphaFoldDB" id="A0A942T6S3"/>
<feature type="domain" description="Excalibur calcium-binding" evidence="2">
    <location>
        <begin position="65"/>
        <end position="128"/>
    </location>
</feature>
<proteinExistence type="predicted"/>
<feature type="region of interest" description="Disordered" evidence="1">
    <location>
        <begin position="1"/>
        <end position="33"/>
    </location>
</feature>
<accession>A0A942T6S3</accession>
<evidence type="ECO:0000256" key="1">
    <source>
        <dbReference type="SAM" id="MobiDB-lite"/>
    </source>
</evidence>